<keyword evidence="7 16" id="KW-1133">Transmembrane helix</keyword>
<feature type="region of interest" description="Disordered" evidence="15">
    <location>
        <begin position="556"/>
        <end position="657"/>
    </location>
</feature>
<evidence type="ECO:0000256" key="2">
    <source>
        <dbReference type="ARBA" id="ARBA00008685"/>
    </source>
</evidence>
<reference evidence="18 19" key="1">
    <citation type="submission" date="2019-09" db="EMBL/GenBank/DDBJ databases">
        <title>A chromosome-level genome assembly of the Chinese tupelo Nyssa sinensis.</title>
        <authorList>
            <person name="Yang X."/>
            <person name="Kang M."/>
            <person name="Yang Y."/>
            <person name="Xiong H."/>
            <person name="Wang M."/>
            <person name="Zhang Z."/>
            <person name="Wang Z."/>
            <person name="Wu H."/>
            <person name="Ma T."/>
            <person name="Liu J."/>
            <person name="Xi Z."/>
        </authorList>
    </citation>
    <scope>NUCLEOTIDE SEQUENCE [LARGE SCALE GENOMIC DNA]</scope>
    <source>
        <strain evidence="18">J267</strain>
        <tissue evidence="18">Leaf</tissue>
    </source>
</reference>
<dbReference type="Proteomes" id="UP000325577">
    <property type="component" value="Linkage Group LG5"/>
</dbReference>
<keyword evidence="4" id="KW-0813">Transport</keyword>
<comment type="subcellular location">
    <subcellularLocation>
        <location evidence="1">Membrane</location>
        <topology evidence="1">Multi-pass membrane protein</topology>
    </subcellularLocation>
</comment>
<feature type="transmembrane region" description="Helical" evidence="16">
    <location>
        <begin position="256"/>
        <end position="278"/>
    </location>
</feature>
<keyword evidence="9 16" id="KW-0472">Membrane</keyword>
<dbReference type="InterPro" id="IPR015683">
    <property type="entry name" value="Ionotropic_Glu_rcpt"/>
</dbReference>
<dbReference type="InterPro" id="IPR001828">
    <property type="entry name" value="ANF_lig-bd_rcpt"/>
</dbReference>
<evidence type="ECO:0000256" key="12">
    <source>
        <dbReference type="ARBA" id="ARBA00023286"/>
    </source>
</evidence>
<dbReference type="OrthoDB" id="5984008at2759"/>
<evidence type="ECO:0000313" key="18">
    <source>
        <dbReference type="EMBL" id="KAA8521442.1"/>
    </source>
</evidence>
<accession>A0A5J4ZVK1</accession>
<feature type="compositionally biased region" description="Basic and acidic residues" evidence="15">
    <location>
        <begin position="556"/>
        <end position="566"/>
    </location>
</feature>
<evidence type="ECO:0000256" key="16">
    <source>
        <dbReference type="SAM" id="Phobius"/>
    </source>
</evidence>
<dbReference type="EMBL" id="CM018048">
    <property type="protein sequence ID" value="KAA8521442.1"/>
    <property type="molecule type" value="Genomic_DNA"/>
</dbReference>
<keyword evidence="13" id="KW-0407">Ion channel</keyword>
<evidence type="ECO:0000256" key="11">
    <source>
        <dbReference type="ARBA" id="ARBA00023180"/>
    </source>
</evidence>
<evidence type="ECO:0000313" key="19">
    <source>
        <dbReference type="Proteomes" id="UP000325577"/>
    </source>
</evidence>
<name>A0A5J4ZVK1_9ASTE</name>
<comment type="subunit">
    <text evidence="3">May form heteromers.</text>
</comment>
<protein>
    <recommendedName>
        <fullName evidence="17">Ionotropic glutamate receptor C-terminal domain-containing protein</fullName>
    </recommendedName>
</protein>
<sequence length="657" mass="72414">MNIFGLWAYDATTALAMAVEKVGATNTGFRKTSILGNSTDLETFGVSQSGPQLLQALLSTAFRGLSGDFHIVDGQLQSSAYKIVNVIGNGRKGVGFWTAEKGIVRELNSTNMTTTYSTSKSNLGAIIWPGDTTSPPKGWVIPTNRKKLRVGVPVKDGFSEFVKVTPNPNTNKTTVTGYCIDVFDAVMAALPYAVPYDYIPFATPDGKAAVVGDTTIIANRSQYADFTLPYTESGVSMIVPIKDKKRKNAWVFLKPLTWDLWVTSFCSFVFIGFVIWVLEHRINEDFRGPPSHQVGTIFWFSFSTMVFAHREKVVSNLARFVVIIWVFIVLILTQSYTASLTSMLTVQQLQPTVSDVNELIKKREYVGYQKGSFVPGLLKRMKNFDESKLKMYNSTEECHELLTEGSQNGGIAAAFDEIPYIKLLLGRYCSKYTMVGPIYKTDGFGFAFPIGSPLVPDVSRAILNVTEGDKMVEIEKAWFGEQSSCPDPNSLVSSNSLGVESFWGLFLIAGVASISALIIYTALFLYEHRHVLGPKTSIWKKTVEVARHFDQKDLSSHTFRKGELQDRNGINGMEASPNSNPPPTPSSFSLQASAFTNGPPNPSSFSNHTDQEQGTPSHEYGDPNPNGQTTQEIMPAIEFGNPNQDRPTASKSTDQNH</sequence>
<dbReference type="Pfam" id="PF00060">
    <property type="entry name" value="Lig_chan"/>
    <property type="match status" value="1"/>
</dbReference>
<evidence type="ECO:0000256" key="7">
    <source>
        <dbReference type="ARBA" id="ARBA00022989"/>
    </source>
</evidence>
<dbReference type="InterPro" id="IPR028082">
    <property type="entry name" value="Peripla_BP_I"/>
</dbReference>
<evidence type="ECO:0000256" key="9">
    <source>
        <dbReference type="ARBA" id="ARBA00023136"/>
    </source>
</evidence>
<evidence type="ECO:0000256" key="3">
    <source>
        <dbReference type="ARBA" id="ARBA00011095"/>
    </source>
</evidence>
<dbReference type="AlphaFoldDB" id="A0A5J4ZVK1"/>
<evidence type="ECO:0000259" key="17">
    <source>
        <dbReference type="SMART" id="SM00079"/>
    </source>
</evidence>
<proteinExistence type="inferred from homology"/>
<dbReference type="GO" id="GO:0015276">
    <property type="term" value="F:ligand-gated monoatomic ion channel activity"/>
    <property type="evidence" value="ECO:0007669"/>
    <property type="project" value="InterPro"/>
</dbReference>
<evidence type="ECO:0000256" key="13">
    <source>
        <dbReference type="ARBA" id="ARBA00023303"/>
    </source>
</evidence>
<feature type="compositionally biased region" description="Polar residues" evidence="15">
    <location>
        <begin position="641"/>
        <end position="657"/>
    </location>
</feature>
<dbReference type="Gene3D" id="3.40.50.2300">
    <property type="match status" value="1"/>
</dbReference>
<evidence type="ECO:0000256" key="8">
    <source>
        <dbReference type="ARBA" id="ARBA00023065"/>
    </source>
</evidence>
<evidence type="ECO:0000256" key="14">
    <source>
        <dbReference type="ARBA" id="ARBA00049638"/>
    </source>
</evidence>
<dbReference type="FunFam" id="3.40.50.2300:FF:000195">
    <property type="entry name" value="Glutamate receptor"/>
    <property type="match status" value="1"/>
</dbReference>
<dbReference type="Gene3D" id="3.40.190.10">
    <property type="entry name" value="Periplasmic binding protein-like II"/>
    <property type="match status" value="2"/>
</dbReference>
<dbReference type="SUPFAM" id="SSF53850">
    <property type="entry name" value="Periplasmic binding protein-like II"/>
    <property type="match status" value="1"/>
</dbReference>
<keyword evidence="11" id="KW-0325">Glycoprotein</keyword>
<evidence type="ECO:0000256" key="15">
    <source>
        <dbReference type="SAM" id="MobiDB-lite"/>
    </source>
</evidence>
<organism evidence="18 19">
    <name type="scientific">Nyssa sinensis</name>
    <dbReference type="NCBI Taxonomy" id="561372"/>
    <lineage>
        <taxon>Eukaryota</taxon>
        <taxon>Viridiplantae</taxon>
        <taxon>Streptophyta</taxon>
        <taxon>Embryophyta</taxon>
        <taxon>Tracheophyta</taxon>
        <taxon>Spermatophyta</taxon>
        <taxon>Magnoliopsida</taxon>
        <taxon>eudicotyledons</taxon>
        <taxon>Gunneridae</taxon>
        <taxon>Pentapetalae</taxon>
        <taxon>asterids</taxon>
        <taxon>Cornales</taxon>
        <taxon>Nyssaceae</taxon>
        <taxon>Nyssa</taxon>
    </lineage>
</organism>
<dbReference type="CDD" id="cd13686">
    <property type="entry name" value="GluR_Plant"/>
    <property type="match status" value="1"/>
</dbReference>
<dbReference type="SMART" id="SM00079">
    <property type="entry name" value="PBPe"/>
    <property type="match status" value="1"/>
</dbReference>
<keyword evidence="6" id="KW-0732">Signal</keyword>
<dbReference type="SUPFAM" id="SSF53822">
    <property type="entry name" value="Periplasmic binding protein-like I"/>
    <property type="match status" value="1"/>
</dbReference>
<dbReference type="FunFam" id="3.40.190.10:FF:000103">
    <property type="entry name" value="Glutamate receptor"/>
    <property type="match status" value="1"/>
</dbReference>
<keyword evidence="19" id="KW-1185">Reference proteome</keyword>
<comment type="similarity">
    <text evidence="2">Belongs to the glutamate-gated ion channel (TC 1.A.10.1) family.</text>
</comment>
<gene>
    <name evidence="18" type="ORF">F0562_012105</name>
</gene>
<comment type="function">
    <text evidence="14">Glutamate-gated receptor that probably acts as a non-selective cation channel. May be involved in light-signal transduction and calcium homeostasis via the regulation of calcium influx into cells.</text>
</comment>
<dbReference type="Pfam" id="PF01094">
    <property type="entry name" value="ANF_receptor"/>
    <property type="match status" value="1"/>
</dbReference>
<feature type="domain" description="Ionotropic glutamate receptor C-terminal" evidence="17">
    <location>
        <begin position="147"/>
        <end position="481"/>
    </location>
</feature>
<evidence type="ECO:0000256" key="5">
    <source>
        <dbReference type="ARBA" id="ARBA00022692"/>
    </source>
</evidence>
<dbReference type="FunFam" id="1.10.287.70:FF:000037">
    <property type="entry name" value="Glutamate receptor"/>
    <property type="match status" value="1"/>
</dbReference>
<keyword evidence="10" id="KW-0675">Receptor</keyword>
<dbReference type="Gene3D" id="1.10.287.70">
    <property type="match status" value="1"/>
</dbReference>
<dbReference type="FunFam" id="3.40.190.10:FF:000195">
    <property type="entry name" value="Glutamate receptor 2.7"/>
    <property type="match status" value="1"/>
</dbReference>
<evidence type="ECO:0000256" key="4">
    <source>
        <dbReference type="ARBA" id="ARBA00022448"/>
    </source>
</evidence>
<dbReference type="PANTHER" id="PTHR18966">
    <property type="entry name" value="IONOTROPIC GLUTAMATE RECEPTOR"/>
    <property type="match status" value="1"/>
</dbReference>
<dbReference type="GO" id="GO:0016020">
    <property type="term" value="C:membrane"/>
    <property type="evidence" value="ECO:0007669"/>
    <property type="project" value="UniProtKB-SubCell"/>
</dbReference>
<feature type="transmembrane region" description="Helical" evidence="16">
    <location>
        <begin position="502"/>
        <end position="526"/>
    </location>
</feature>
<keyword evidence="8" id="KW-0406">Ion transport</keyword>
<evidence type="ECO:0000256" key="6">
    <source>
        <dbReference type="ARBA" id="ARBA00022729"/>
    </source>
</evidence>
<evidence type="ECO:0000256" key="10">
    <source>
        <dbReference type="ARBA" id="ARBA00023170"/>
    </source>
</evidence>
<feature type="transmembrane region" description="Helical" evidence="16">
    <location>
        <begin position="320"/>
        <end position="338"/>
    </location>
</feature>
<dbReference type="InterPro" id="IPR001320">
    <property type="entry name" value="Iontro_rcpt_C"/>
</dbReference>
<evidence type="ECO:0000256" key="1">
    <source>
        <dbReference type="ARBA" id="ARBA00004141"/>
    </source>
</evidence>
<feature type="compositionally biased region" description="Polar residues" evidence="15">
    <location>
        <begin position="590"/>
        <end position="616"/>
    </location>
</feature>
<keyword evidence="12" id="KW-1071">Ligand-gated ion channel</keyword>
<keyword evidence="5 16" id="KW-0812">Transmembrane</keyword>